<dbReference type="Pfam" id="PF04149">
    <property type="entry name" value="DUF397"/>
    <property type="match status" value="1"/>
</dbReference>
<dbReference type="Proteomes" id="UP001049518">
    <property type="component" value="Chromosome"/>
</dbReference>
<keyword evidence="3" id="KW-1185">Reference proteome</keyword>
<dbReference type="EMBL" id="CP059572">
    <property type="protein sequence ID" value="QXJ23297.1"/>
    <property type="molecule type" value="Genomic_DNA"/>
</dbReference>
<gene>
    <name evidence="2" type="ORF">AGRA3207_004434</name>
</gene>
<name>A0ABX8QX40_9ACTN</name>
<evidence type="ECO:0000313" key="3">
    <source>
        <dbReference type="Proteomes" id="UP001049518"/>
    </source>
</evidence>
<accession>A0ABX8QX40</accession>
<evidence type="ECO:0000313" key="2">
    <source>
        <dbReference type="EMBL" id="QXJ23297.1"/>
    </source>
</evidence>
<proteinExistence type="predicted"/>
<protein>
    <submittedName>
        <fullName evidence="2">DUF397 domain-containing protein</fullName>
    </submittedName>
</protein>
<evidence type="ECO:0000259" key="1">
    <source>
        <dbReference type="Pfam" id="PF04149"/>
    </source>
</evidence>
<reference evidence="2" key="1">
    <citation type="submission" date="2020-07" db="EMBL/GenBank/DDBJ databases">
        <authorList>
            <person name="Tarantini F.S."/>
            <person name="Hong K.W."/>
            <person name="Chan K.G."/>
        </authorList>
    </citation>
    <scope>NUCLEOTIDE SEQUENCE</scope>
    <source>
        <strain evidence="2">32-07</strain>
    </source>
</reference>
<sequence>MESSSKAGLCWRKSRYSGGDTGQCVELACVGDSVGIRDSKSVENGHLTVARTALAALAGRIKAGDLDL</sequence>
<dbReference type="InterPro" id="IPR007278">
    <property type="entry name" value="DUF397"/>
</dbReference>
<feature type="domain" description="DUF397" evidence="1">
    <location>
        <begin position="10"/>
        <end position="62"/>
    </location>
</feature>
<dbReference type="RefSeq" id="WP_231328980.1">
    <property type="nucleotide sequence ID" value="NZ_CP059572.1"/>
</dbReference>
<organism evidence="2 3">
    <name type="scientific">Actinomadura graeca</name>
    <dbReference type="NCBI Taxonomy" id="2750812"/>
    <lineage>
        <taxon>Bacteria</taxon>
        <taxon>Bacillati</taxon>
        <taxon>Actinomycetota</taxon>
        <taxon>Actinomycetes</taxon>
        <taxon>Streptosporangiales</taxon>
        <taxon>Thermomonosporaceae</taxon>
        <taxon>Actinomadura</taxon>
    </lineage>
</organism>